<accession>A0AAW2XUK6</accession>
<evidence type="ECO:0000256" key="3">
    <source>
        <dbReference type="ARBA" id="ARBA00022722"/>
    </source>
</evidence>
<comment type="caution">
    <text evidence="8">The sequence shown here is derived from an EMBL/GenBank/DDBJ whole genome shotgun (WGS) entry which is preliminary data.</text>
</comment>
<evidence type="ECO:0000259" key="7">
    <source>
        <dbReference type="PROSITE" id="PS50994"/>
    </source>
</evidence>
<keyword evidence="6" id="KW-0695">RNA-directed DNA polymerase</keyword>
<dbReference type="Gene3D" id="1.10.340.70">
    <property type="match status" value="1"/>
</dbReference>
<dbReference type="SUPFAM" id="SSF56672">
    <property type="entry name" value="DNA/RNA polymerases"/>
    <property type="match status" value="1"/>
</dbReference>
<dbReference type="Pfam" id="PF17921">
    <property type="entry name" value="Integrase_H2C2"/>
    <property type="match status" value="1"/>
</dbReference>
<gene>
    <name evidence="8" type="ORF">Slati_0940300</name>
</gene>
<organism evidence="8">
    <name type="scientific">Sesamum latifolium</name>
    <dbReference type="NCBI Taxonomy" id="2727402"/>
    <lineage>
        <taxon>Eukaryota</taxon>
        <taxon>Viridiplantae</taxon>
        <taxon>Streptophyta</taxon>
        <taxon>Embryophyta</taxon>
        <taxon>Tracheophyta</taxon>
        <taxon>Spermatophyta</taxon>
        <taxon>Magnoliopsida</taxon>
        <taxon>eudicotyledons</taxon>
        <taxon>Gunneridae</taxon>
        <taxon>Pentapetalae</taxon>
        <taxon>asterids</taxon>
        <taxon>lamiids</taxon>
        <taxon>Lamiales</taxon>
        <taxon>Pedaliaceae</taxon>
        <taxon>Sesamum</taxon>
    </lineage>
</organism>
<evidence type="ECO:0000256" key="6">
    <source>
        <dbReference type="ARBA" id="ARBA00022918"/>
    </source>
</evidence>
<keyword evidence="1" id="KW-0808">Transferase</keyword>
<dbReference type="InterPro" id="IPR043128">
    <property type="entry name" value="Rev_trsase/Diguanyl_cyclase"/>
</dbReference>
<dbReference type="InterPro" id="IPR050951">
    <property type="entry name" value="Retrovirus_Pol_polyprotein"/>
</dbReference>
<evidence type="ECO:0000313" key="8">
    <source>
        <dbReference type="EMBL" id="KAL0456011.1"/>
    </source>
</evidence>
<dbReference type="GO" id="GO:0015074">
    <property type="term" value="P:DNA integration"/>
    <property type="evidence" value="ECO:0007669"/>
    <property type="project" value="InterPro"/>
</dbReference>
<dbReference type="Gene3D" id="3.30.420.10">
    <property type="entry name" value="Ribonuclease H-like superfamily/Ribonuclease H"/>
    <property type="match status" value="1"/>
</dbReference>
<dbReference type="FunFam" id="3.30.70.270:FF:000020">
    <property type="entry name" value="Transposon Tf2-6 polyprotein-like Protein"/>
    <property type="match status" value="1"/>
</dbReference>
<dbReference type="InterPro" id="IPR001584">
    <property type="entry name" value="Integrase_cat-core"/>
</dbReference>
<dbReference type="InterPro" id="IPR043502">
    <property type="entry name" value="DNA/RNA_pol_sf"/>
</dbReference>
<dbReference type="GO" id="GO:0003676">
    <property type="term" value="F:nucleic acid binding"/>
    <property type="evidence" value="ECO:0007669"/>
    <property type="project" value="InterPro"/>
</dbReference>
<sequence length="481" mass="54756">METKKHQLYAKKSKCSFAQLKVEYLGHIISWEGVTTDPKKIECMLNWPTPTFVKALRGFLGLTGYYIKFIKGYGLISKPLTSLLKKDAFKWNPEPEMAFNQLKDVMTTAPAGKPIAYLSKALAAKKLGMSTYEKLSLELLLVVTKWRHYLQGNHFIIRIDKKSRKHILDQRIDSILQQKWVTKLLGLSYEVQYKRGNDNRAANALSRLEHENLELHSGSITTQIPLWLKSIDAMSFPEYTYEAGVLRRGGWICVGSHGGIREKIIKSLHDAALGGHSGINGTYQRMRPLFYWPTMRNDVQTCKDCEAWPCISMDFIEGLPSSEGKDSILVVVDILTKYSHFLALKHLYTATSIAKIFFDNIYKLHGLPVSIVTDMDKVFTSKFWKELFTLSGVSLDMSTTYHPQSDGLNGQPVLRILLEMHVPSEIKEVGSMVNPCKILVQHQLPHRVKATPFQALYGYPPHQISIGPYLQNHHTEVEELM</sequence>
<dbReference type="AlphaFoldDB" id="A0AAW2XUK6"/>
<evidence type="ECO:0000256" key="1">
    <source>
        <dbReference type="ARBA" id="ARBA00022679"/>
    </source>
</evidence>
<dbReference type="Pfam" id="PF17917">
    <property type="entry name" value="RT_RNaseH"/>
    <property type="match status" value="1"/>
</dbReference>
<dbReference type="PANTHER" id="PTHR37984:SF5">
    <property type="entry name" value="PROTEIN NYNRIN-LIKE"/>
    <property type="match status" value="1"/>
</dbReference>
<dbReference type="GO" id="GO:0003964">
    <property type="term" value="F:RNA-directed DNA polymerase activity"/>
    <property type="evidence" value="ECO:0007669"/>
    <property type="project" value="UniProtKB-KW"/>
</dbReference>
<dbReference type="GO" id="GO:0016787">
    <property type="term" value="F:hydrolase activity"/>
    <property type="evidence" value="ECO:0007669"/>
    <property type="project" value="UniProtKB-KW"/>
</dbReference>
<evidence type="ECO:0000256" key="4">
    <source>
        <dbReference type="ARBA" id="ARBA00022759"/>
    </source>
</evidence>
<dbReference type="PANTHER" id="PTHR37984">
    <property type="entry name" value="PROTEIN CBG26694"/>
    <property type="match status" value="1"/>
</dbReference>
<keyword evidence="5" id="KW-0378">Hydrolase</keyword>
<evidence type="ECO:0000256" key="5">
    <source>
        <dbReference type="ARBA" id="ARBA00022801"/>
    </source>
</evidence>
<dbReference type="InterPro" id="IPR012337">
    <property type="entry name" value="RNaseH-like_sf"/>
</dbReference>
<keyword evidence="4" id="KW-0255">Endonuclease</keyword>
<dbReference type="GO" id="GO:0004519">
    <property type="term" value="F:endonuclease activity"/>
    <property type="evidence" value="ECO:0007669"/>
    <property type="project" value="UniProtKB-KW"/>
</dbReference>
<keyword evidence="2" id="KW-0548">Nucleotidyltransferase</keyword>
<feature type="domain" description="Integrase catalytic" evidence="7">
    <location>
        <begin position="284"/>
        <end position="469"/>
    </location>
</feature>
<name>A0AAW2XUK6_9LAMI</name>
<dbReference type="PROSITE" id="PS50994">
    <property type="entry name" value="INTEGRASE"/>
    <property type="match status" value="1"/>
</dbReference>
<dbReference type="InterPro" id="IPR041373">
    <property type="entry name" value="RT_RNaseH"/>
</dbReference>
<dbReference type="SUPFAM" id="SSF53098">
    <property type="entry name" value="Ribonuclease H-like"/>
    <property type="match status" value="1"/>
</dbReference>
<keyword evidence="3" id="KW-0540">Nuclease</keyword>
<evidence type="ECO:0000256" key="2">
    <source>
        <dbReference type="ARBA" id="ARBA00022695"/>
    </source>
</evidence>
<proteinExistence type="predicted"/>
<dbReference type="InterPro" id="IPR041588">
    <property type="entry name" value="Integrase_H2C2"/>
</dbReference>
<reference evidence="8" key="1">
    <citation type="submission" date="2020-06" db="EMBL/GenBank/DDBJ databases">
        <authorList>
            <person name="Li T."/>
            <person name="Hu X."/>
            <person name="Zhang T."/>
            <person name="Song X."/>
            <person name="Zhang H."/>
            <person name="Dai N."/>
            <person name="Sheng W."/>
            <person name="Hou X."/>
            <person name="Wei L."/>
        </authorList>
    </citation>
    <scope>NUCLEOTIDE SEQUENCE</scope>
    <source>
        <strain evidence="8">KEN1</strain>
        <tissue evidence="8">Leaf</tissue>
    </source>
</reference>
<dbReference type="InterPro" id="IPR036397">
    <property type="entry name" value="RNaseH_sf"/>
</dbReference>
<dbReference type="EMBL" id="JACGWN010000003">
    <property type="protein sequence ID" value="KAL0456011.1"/>
    <property type="molecule type" value="Genomic_DNA"/>
</dbReference>
<dbReference type="Gene3D" id="3.30.70.270">
    <property type="match status" value="2"/>
</dbReference>
<protein>
    <submittedName>
        <fullName evidence="8">Retrovirus-related Pol polyprotein from transposon.6</fullName>
    </submittedName>
</protein>
<reference evidence="8" key="2">
    <citation type="journal article" date="2024" name="Plant">
        <title>Genomic evolution and insights into agronomic trait innovations of Sesamum species.</title>
        <authorList>
            <person name="Miao H."/>
            <person name="Wang L."/>
            <person name="Qu L."/>
            <person name="Liu H."/>
            <person name="Sun Y."/>
            <person name="Le M."/>
            <person name="Wang Q."/>
            <person name="Wei S."/>
            <person name="Zheng Y."/>
            <person name="Lin W."/>
            <person name="Duan Y."/>
            <person name="Cao H."/>
            <person name="Xiong S."/>
            <person name="Wang X."/>
            <person name="Wei L."/>
            <person name="Li C."/>
            <person name="Ma Q."/>
            <person name="Ju M."/>
            <person name="Zhao R."/>
            <person name="Li G."/>
            <person name="Mu C."/>
            <person name="Tian Q."/>
            <person name="Mei H."/>
            <person name="Zhang T."/>
            <person name="Gao T."/>
            <person name="Zhang H."/>
        </authorList>
    </citation>
    <scope>NUCLEOTIDE SEQUENCE</scope>
    <source>
        <strain evidence="8">KEN1</strain>
    </source>
</reference>